<feature type="transmembrane region" description="Helical" evidence="1">
    <location>
        <begin position="31"/>
        <end position="57"/>
    </location>
</feature>
<protein>
    <recommendedName>
        <fullName evidence="4">TM2 domain-containing membrane protein YozV</fullName>
    </recommendedName>
</protein>
<dbReference type="EMBL" id="JAFKCU010000008">
    <property type="protein sequence ID" value="MBN7818047.1"/>
    <property type="molecule type" value="Genomic_DNA"/>
</dbReference>
<evidence type="ECO:0000313" key="2">
    <source>
        <dbReference type="EMBL" id="MBN7818047.1"/>
    </source>
</evidence>
<keyword evidence="1" id="KW-0812">Transmembrane</keyword>
<sequence length="66" mass="7480">MSNQKHGIPALVSLFIPGLGQLIKGDFIKGIMIWIFGGLAVIFLWWTVIVPLIIYIWNVYDAYNSN</sequence>
<dbReference type="Proteomes" id="UP000664480">
    <property type="component" value="Unassembled WGS sequence"/>
</dbReference>
<keyword evidence="1" id="KW-0472">Membrane</keyword>
<gene>
    <name evidence="2" type="ORF">J0A69_21590</name>
</gene>
<dbReference type="RefSeq" id="WP_206588711.1">
    <property type="nucleotide sequence ID" value="NZ_JAFKCU010000008.1"/>
</dbReference>
<keyword evidence="1" id="KW-1133">Transmembrane helix</keyword>
<evidence type="ECO:0008006" key="4">
    <source>
        <dbReference type="Google" id="ProtNLM"/>
    </source>
</evidence>
<comment type="caution">
    <text evidence="2">The sequence shown here is derived from an EMBL/GenBank/DDBJ whole genome shotgun (WGS) entry which is preliminary data.</text>
</comment>
<evidence type="ECO:0000256" key="1">
    <source>
        <dbReference type="SAM" id="Phobius"/>
    </source>
</evidence>
<keyword evidence="3" id="KW-1185">Reference proteome</keyword>
<organism evidence="2 3">
    <name type="scientific">Algoriphagus pacificus</name>
    <dbReference type="NCBI Taxonomy" id="2811234"/>
    <lineage>
        <taxon>Bacteria</taxon>
        <taxon>Pseudomonadati</taxon>
        <taxon>Bacteroidota</taxon>
        <taxon>Cytophagia</taxon>
        <taxon>Cytophagales</taxon>
        <taxon>Cyclobacteriaceae</taxon>
        <taxon>Algoriphagus</taxon>
    </lineage>
</organism>
<proteinExistence type="predicted"/>
<name>A0ABS3CLS1_9BACT</name>
<accession>A0ABS3CLS1</accession>
<evidence type="ECO:0000313" key="3">
    <source>
        <dbReference type="Proteomes" id="UP000664480"/>
    </source>
</evidence>
<reference evidence="2 3" key="1">
    <citation type="submission" date="2021-03" db="EMBL/GenBank/DDBJ databases">
        <title>novel species isolated from a fishpond in China.</title>
        <authorList>
            <person name="Lu H."/>
            <person name="Cai Z."/>
        </authorList>
    </citation>
    <scope>NUCLEOTIDE SEQUENCE [LARGE SCALE GENOMIC DNA]</scope>
    <source>
        <strain evidence="2 3">YJ13C</strain>
    </source>
</reference>